<feature type="compositionally biased region" description="Low complexity" evidence="1">
    <location>
        <begin position="860"/>
        <end position="872"/>
    </location>
</feature>
<evidence type="ECO:0000256" key="2">
    <source>
        <dbReference type="SAM" id="SignalP"/>
    </source>
</evidence>
<evidence type="ECO:0000313" key="3">
    <source>
        <dbReference type="EMBL" id="KAG5185351.1"/>
    </source>
</evidence>
<feature type="region of interest" description="Disordered" evidence="1">
    <location>
        <begin position="544"/>
        <end position="691"/>
    </location>
</feature>
<dbReference type="Gene3D" id="2.130.10.10">
    <property type="entry name" value="YVTN repeat-like/Quinoprotein amine dehydrogenase"/>
    <property type="match status" value="1"/>
</dbReference>
<dbReference type="PANTHER" id="PTHR35580:SF1">
    <property type="entry name" value="PHYTASE-LIKE DOMAIN-CONTAINING PROTEIN"/>
    <property type="match status" value="1"/>
</dbReference>
<feature type="region of interest" description="Disordered" evidence="1">
    <location>
        <begin position="978"/>
        <end position="1022"/>
    </location>
</feature>
<comment type="caution">
    <text evidence="3">The sequence shown here is derived from an EMBL/GenBank/DDBJ whole genome shotgun (WGS) entry which is preliminary data.</text>
</comment>
<dbReference type="InterPro" id="IPR015943">
    <property type="entry name" value="WD40/YVTN_repeat-like_dom_sf"/>
</dbReference>
<sequence>MPAIAVALGVLLASSAVAANPPPLASVYNSSFWLGLESTPQDQLTDAVAEAGGNAVYISGYGSGIAAAGVPDPRGQDAFLRAYNATGGLLWSANYGGQYDDSAEGVALDGSGGVFIAGTLGGPPQEDGTGKNSSAFAARYDAATGARVWERTWGTDDTDGAAGVAVDAGEGLLYVVGSTQGSFGGDAAAPNGTDTDGASGIAVDAGEALLYVVNAGNADFFLSCLQASDGALLWTRQVGSFGPGVAAVGSSGYDVAVRVAVGPRGGVYVVGQMGTDNALESARAFLGRWDYLGNQQNALESACAFLGRWDYLGAQQESVRAFLGRWDYLGNQQFMVRLNSTATHYATAVAVEQQGPQIDDALMPDPTTAGTDAAAKTAIAAGAAAAGVKPAAEHGLGEGAVYMSGHTSGGDKPVQVFLAAFQGATGEQAWLTYFDGALAPPPTAPPTDAPSGPPSLPPATPQPSGNGTAAAATPQPTRNATQAGAGQAQQPPRQQRQQQQHLRHQQAQRHAQQAAPPPPLPQQLADWQMLQQQKLLHWQQQQQQQGVSSWYPPQQQQQPQQAQQPQLQQRSQQQQRQQQQDAAAPAAQDAPPTVAATVPGTEAPPPAATDAPPTGVTPSPQPTTPRPTRHTPKPTLPSATTTPTASGSAGGSAQGGGEAGTPPAVTAEPTAGGTAEATTAAPSTPAPTEVPPPPLVTMNLFAQQVAVVEPAVPYALSQVVVAGYRKSGGGGAAEMSQGFLLAADADGEWRWFQPLPRSARATALVALPRSARATALVAAGSGAVFIADCADGGAAFIAGSADGGAVFIAGSVADADADGGAVFIAGSVTDADVLPGESLFLDAGRVAPLMGPTPPPTPAPTAAQLTPAPTPLSTAAPTRYIMRVWRETDDALAPIYPPSSPTAAVTGGEGWVDESGVRGGTPSRGPNRTPSGGMWPRGARERGKRYRVLSAGRERGAAGAGGGAVSSVEMAHLDAYDGDGWNSDSSAEGGGRGRGAAASRRPAASAAQPRLPTQGSMPGEWL</sequence>
<keyword evidence="2" id="KW-0732">Signal</keyword>
<feature type="compositionally biased region" description="Low complexity" evidence="1">
    <location>
        <begin position="608"/>
        <end position="618"/>
    </location>
</feature>
<dbReference type="SUPFAM" id="SSF63829">
    <property type="entry name" value="Calcium-dependent phosphotriesterase"/>
    <property type="match status" value="1"/>
</dbReference>
<feature type="region of interest" description="Disordered" evidence="1">
    <location>
        <begin position="852"/>
        <end position="872"/>
    </location>
</feature>
<dbReference type="PANTHER" id="PTHR35580">
    <property type="entry name" value="CELL SURFACE GLYCOPROTEIN (S-LAYER PROTEIN)-LIKE PROTEIN"/>
    <property type="match status" value="1"/>
</dbReference>
<feature type="compositionally biased region" description="Pro residues" evidence="1">
    <location>
        <begin position="439"/>
        <end position="461"/>
    </location>
</feature>
<evidence type="ECO:0000256" key="1">
    <source>
        <dbReference type="SAM" id="MobiDB-lite"/>
    </source>
</evidence>
<dbReference type="EMBL" id="JAFCMP010000135">
    <property type="protein sequence ID" value="KAG5185351.1"/>
    <property type="molecule type" value="Genomic_DNA"/>
</dbReference>
<feature type="compositionally biased region" description="Gly residues" evidence="1">
    <location>
        <begin position="648"/>
        <end position="659"/>
    </location>
</feature>
<feature type="compositionally biased region" description="Low complexity" evidence="1">
    <location>
        <begin position="660"/>
        <end position="683"/>
    </location>
</feature>
<feature type="region of interest" description="Disordered" evidence="1">
    <location>
        <begin position="436"/>
        <end position="522"/>
    </location>
</feature>
<gene>
    <name evidence="3" type="ORF">JKP88DRAFT_348318</name>
</gene>
<evidence type="ECO:0000313" key="4">
    <source>
        <dbReference type="Proteomes" id="UP000664859"/>
    </source>
</evidence>
<proteinExistence type="predicted"/>
<dbReference type="Proteomes" id="UP000664859">
    <property type="component" value="Unassembled WGS sequence"/>
</dbReference>
<feature type="chain" id="PRO_5032318775" evidence="2">
    <location>
        <begin position="20"/>
        <end position="1022"/>
    </location>
</feature>
<feature type="compositionally biased region" description="Low complexity" evidence="1">
    <location>
        <begin position="552"/>
        <end position="601"/>
    </location>
</feature>
<organism evidence="3 4">
    <name type="scientific">Tribonema minus</name>
    <dbReference type="NCBI Taxonomy" id="303371"/>
    <lineage>
        <taxon>Eukaryota</taxon>
        <taxon>Sar</taxon>
        <taxon>Stramenopiles</taxon>
        <taxon>Ochrophyta</taxon>
        <taxon>PX clade</taxon>
        <taxon>Xanthophyceae</taxon>
        <taxon>Tribonematales</taxon>
        <taxon>Tribonemataceae</taxon>
        <taxon>Tribonema</taxon>
    </lineage>
</organism>
<feature type="compositionally biased region" description="Low complexity" evidence="1">
    <location>
        <begin position="995"/>
        <end position="1007"/>
    </location>
</feature>
<dbReference type="AlphaFoldDB" id="A0A836CJ10"/>
<accession>A0A836CJ10</accession>
<dbReference type="OrthoDB" id="10383952at2759"/>
<reference evidence="3" key="1">
    <citation type="submission" date="2021-02" db="EMBL/GenBank/DDBJ databases">
        <title>First Annotated Genome of the Yellow-green Alga Tribonema minus.</title>
        <authorList>
            <person name="Mahan K.M."/>
        </authorList>
    </citation>
    <scope>NUCLEOTIDE SEQUENCE</scope>
    <source>
        <strain evidence="3">UTEX B ZZ1240</strain>
    </source>
</reference>
<keyword evidence="4" id="KW-1185">Reference proteome</keyword>
<feature type="region of interest" description="Disordered" evidence="1">
    <location>
        <begin position="900"/>
        <end position="943"/>
    </location>
</feature>
<dbReference type="InterPro" id="IPR052918">
    <property type="entry name" value="Motility_Chemotaxis_Reg"/>
</dbReference>
<feature type="signal peptide" evidence="2">
    <location>
        <begin position="1"/>
        <end position="19"/>
    </location>
</feature>
<feature type="compositionally biased region" description="Low complexity" evidence="1">
    <location>
        <begin position="636"/>
        <end position="647"/>
    </location>
</feature>
<name>A0A836CJ10_9STRA</name>
<protein>
    <submittedName>
        <fullName evidence="3">Uncharacterized protein</fullName>
    </submittedName>
</protein>
<feature type="compositionally biased region" description="Low complexity" evidence="1">
    <location>
        <begin position="482"/>
        <end position="500"/>
    </location>
</feature>